<dbReference type="InterPro" id="IPR005861">
    <property type="entry name" value="HisP_aminotrans"/>
</dbReference>
<keyword evidence="5 9" id="KW-0032">Aminotransferase</keyword>
<evidence type="ECO:0000256" key="2">
    <source>
        <dbReference type="ARBA" id="ARBA00005011"/>
    </source>
</evidence>
<dbReference type="GO" id="GO:0004400">
    <property type="term" value="F:histidinol-phosphate transaminase activity"/>
    <property type="evidence" value="ECO:0007669"/>
    <property type="project" value="UniProtKB-UniRule"/>
</dbReference>
<dbReference type="NCBIfam" id="TIGR01141">
    <property type="entry name" value="hisC"/>
    <property type="match status" value="1"/>
</dbReference>
<name>A0A2M9XD80_9LEPT</name>
<evidence type="ECO:0000256" key="6">
    <source>
        <dbReference type="ARBA" id="ARBA00022679"/>
    </source>
</evidence>
<dbReference type="PANTHER" id="PTHR43643">
    <property type="entry name" value="HISTIDINOL-PHOSPHATE AMINOTRANSFERASE 2"/>
    <property type="match status" value="1"/>
</dbReference>
<feature type="modified residue" description="N6-(pyridoxal phosphate)lysine" evidence="9">
    <location>
        <position position="226"/>
    </location>
</feature>
<sequence length="365" mass="41199">MRFQPALDKIPAYEAGKPIELVVREYGISPEKVLKLASNENPYGVSPKVSEVIKEAVYKMPLYPDDSYKALKDALAKTHGVDAKNVIQGNGSDQIFDFATRSILSPGDKILQNGKTFSMYSIYAGQCGAETIQTNSELHDLDQFLDLYKKHSPKIIFICTPCNPIGDALDQSDVYTFLQKISPDTMIVLDAAYMEFGKTRDPKKEVQASDIISKFPNVLYTNTFSKIYGLGGMRIGYGIASEEMIRAFYKLRPPFNVSQLSQLAAATALSDREFVENYLKSNLKEMIRYEEFAKKKGLFYFESYANFITIKLDQAKLDSTQTFETLLKEGIILRNLKSYGLNALRITIGRPEQNDRVLERLSELL</sequence>
<dbReference type="Gene3D" id="3.40.640.10">
    <property type="entry name" value="Type I PLP-dependent aspartate aminotransferase-like (Major domain)"/>
    <property type="match status" value="1"/>
</dbReference>
<evidence type="ECO:0000256" key="7">
    <source>
        <dbReference type="ARBA" id="ARBA00022898"/>
    </source>
</evidence>
<proteinExistence type="inferred from homology"/>
<dbReference type="InterPro" id="IPR015422">
    <property type="entry name" value="PyrdxlP-dep_Trfase_small"/>
</dbReference>
<dbReference type="InterPro" id="IPR004839">
    <property type="entry name" value="Aminotransferase_I/II_large"/>
</dbReference>
<organism evidence="11 12">
    <name type="scientific">Leptospira hartskeerlii</name>
    <dbReference type="NCBI Taxonomy" id="2023177"/>
    <lineage>
        <taxon>Bacteria</taxon>
        <taxon>Pseudomonadati</taxon>
        <taxon>Spirochaetota</taxon>
        <taxon>Spirochaetia</taxon>
        <taxon>Leptospirales</taxon>
        <taxon>Leptospiraceae</taxon>
        <taxon>Leptospira</taxon>
    </lineage>
</organism>
<dbReference type="Gene3D" id="3.90.1150.10">
    <property type="entry name" value="Aspartate Aminotransferase, domain 1"/>
    <property type="match status" value="1"/>
</dbReference>
<accession>A0A2M9XD80</accession>
<gene>
    <name evidence="9" type="primary">hisC</name>
    <name evidence="11" type="ORF">CH357_11660</name>
</gene>
<dbReference type="PANTHER" id="PTHR43643:SF3">
    <property type="entry name" value="HISTIDINOL-PHOSPHATE AMINOTRANSFERASE"/>
    <property type="match status" value="1"/>
</dbReference>
<dbReference type="InterPro" id="IPR015421">
    <property type="entry name" value="PyrdxlP-dep_Trfase_major"/>
</dbReference>
<keyword evidence="9" id="KW-0368">Histidine biosynthesis</keyword>
<evidence type="ECO:0000313" key="12">
    <source>
        <dbReference type="Proteomes" id="UP000232196"/>
    </source>
</evidence>
<dbReference type="UniPathway" id="UPA00031">
    <property type="reaction ID" value="UER00012"/>
</dbReference>
<dbReference type="InterPro" id="IPR050106">
    <property type="entry name" value="HistidinolP_aminotransfase"/>
</dbReference>
<evidence type="ECO:0000256" key="8">
    <source>
        <dbReference type="ARBA" id="ARBA00047481"/>
    </source>
</evidence>
<protein>
    <recommendedName>
        <fullName evidence="9">Histidinol-phosphate aminotransferase</fullName>
        <ecNumber evidence="9">2.6.1.9</ecNumber>
    </recommendedName>
    <alternativeName>
        <fullName evidence="9">Imidazole acetol-phosphate transaminase</fullName>
    </alternativeName>
</protein>
<evidence type="ECO:0000256" key="5">
    <source>
        <dbReference type="ARBA" id="ARBA00022576"/>
    </source>
</evidence>
<dbReference type="Proteomes" id="UP000232196">
    <property type="component" value="Unassembled WGS sequence"/>
</dbReference>
<keyword evidence="6 9" id="KW-0808">Transferase</keyword>
<dbReference type="GO" id="GO:0000105">
    <property type="term" value="P:L-histidine biosynthetic process"/>
    <property type="evidence" value="ECO:0007669"/>
    <property type="project" value="UniProtKB-UniRule"/>
</dbReference>
<comment type="caution">
    <text evidence="11">The sequence shown here is derived from an EMBL/GenBank/DDBJ whole genome shotgun (WGS) entry which is preliminary data.</text>
</comment>
<dbReference type="GO" id="GO:0030170">
    <property type="term" value="F:pyridoxal phosphate binding"/>
    <property type="evidence" value="ECO:0007669"/>
    <property type="project" value="InterPro"/>
</dbReference>
<evidence type="ECO:0000256" key="1">
    <source>
        <dbReference type="ARBA" id="ARBA00001933"/>
    </source>
</evidence>
<evidence type="ECO:0000313" key="11">
    <source>
        <dbReference type="EMBL" id="PJZ25559.1"/>
    </source>
</evidence>
<keyword evidence="9" id="KW-0028">Amino-acid biosynthesis</keyword>
<dbReference type="HAMAP" id="MF_01023">
    <property type="entry name" value="HisC_aminotrans_2"/>
    <property type="match status" value="1"/>
</dbReference>
<comment type="catalytic activity">
    <reaction evidence="8 9">
        <text>L-histidinol phosphate + 2-oxoglutarate = 3-(imidazol-4-yl)-2-oxopropyl phosphate + L-glutamate</text>
        <dbReference type="Rhea" id="RHEA:23744"/>
        <dbReference type="ChEBI" id="CHEBI:16810"/>
        <dbReference type="ChEBI" id="CHEBI:29985"/>
        <dbReference type="ChEBI" id="CHEBI:57766"/>
        <dbReference type="ChEBI" id="CHEBI:57980"/>
        <dbReference type="EC" id="2.6.1.9"/>
    </reaction>
</comment>
<comment type="subunit">
    <text evidence="4 9">Homodimer.</text>
</comment>
<reference evidence="11 12" key="1">
    <citation type="submission" date="2017-07" db="EMBL/GenBank/DDBJ databases">
        <title>Leptospira spp. isolated from tropical soils.</title>
        <authorList>
            <person name="Thibeaux R."/>
            <person name="Iraola G."/>
            <person name="Ferres I."/>
            <person name="Bierque E."/>
            <person name="Girault D."/>
            <person name="Soupe-Gilbert M.-E."/>
            <person name="Picardeau M."/>
            <person name="Goarant C."/>
        </authorList>
    </citation>
    <scope>NUCLEOTIDE SEQUENCE [LARGE SCALE GENOMIC DNA]</scope>
    <source>
        <strain evidence="11 12">MCA1-C-A1</strain>
    </source>
</reference>
<dbReference type="SUPFAM" id="SSF53383">
    <property type="entry name" value="PLP-dependent transferases"/>
    <property type="match status" value="1"/>
</dbReference>
<comment type="pathway">
    <text evidence="2 9">Amino-acid biosynthesis; L-histidine biosynthesis; L-histidine from 5-phospho-alpha-D-ribose 1-diphosphate: step 7/9.</text>
</comment>
<keyword evidence="12" id="KW-1185">Reference proteome</keyword>
<keyword evidence="7 9" id="KW-0663">Pyridoxal phosphate</keyword>
<evidence type="ECO:0000259" key="10">
    <source>
        <dbReference type="Pfam" id="PF00155"/>
    </source>
</evidence>
<dbReference type="Pfam" id="PF00155">
    <property type="entry name" value="Aminotran_1_2"/>
    <property type="match status" value="1"/>
</dbReference>
<dbReference type="EMBL" id="NPDN01000005">
    <property type="protein sequence ID" value="PJZ25559.1"/>
    <property type="molecule type" value="Genomic_DNA"/>
</dbReference>
<evidence type="ECO:0000256" key="4">
    <source>
        <dbReference type="ARBA" id="ARBA00011738"/>
    </source>
</evidence>
<evidence type="ECO:0000256" key="3">
    <source>
        <dbReference type="ARBA" id="ARBA00007970"/>
    </source>
</evidence>
<dbReference type="EC" id="2.6.1.9" evidence="9"/>
<feature type="domain" description="Aminotransferase class I/classII large" evidence="10">
    <location>
        <begin position="32"/>
        <end position="361"/>
    </location>
</feature>
<dbReference type="OrthoDB" id="9813612at2"/>
<dbReference type="CDD" id="cd00609">
    <property type="entry name" value="AAT_like"/>
    <property type="match status" value="1"/>
</dbReference>
<comment type="cofactor">
    <cofactor evidence="1 9">
        <name>pyridoxal 5'-phosphate</name>
        <dbReference type="ChEBI" id="CHEBI:597326"/>
    </cofactor>
</comment>
<comment type="similarity">
    <text evidence="3 9">Belongs to the class-II pyridoxal-phosphate-dependent aminotransferase family. Histidinol-phosphate aminotransferase subfamily.</text>
</comment>
<dbReference type="InterPro" id="IPR015424">
    <property type="entry name" value="PyrdxlP-dep_Trfase"/>
</dbReference>
<dbReference type="AlphaFoldDB" id="A0A2M9XD80"/>
<evidence type="ECO:0000256" key="9">
    <source>
        <dbReference type="HAMAP-Rule" id="MF_01023"/>
    </source>
</evidence>
<dbReference type="RefSeq" id="WP_100706924.1">
    <property type="nucleotide sequence ID" value="NZ_NPDL01000011.1"/>
</dbReference>